<dbReference type="Pfam" id="PF14302">
    <property type="entry name" value="DUF4377"/>
    <property type="match status" value="1"/>
</dbReference>
<proteinExistence type="predicted"/>
<dbReference type="PANTHER" id="PTHR35535">
    <property type="entry name" value="HEAT SHOCK PROTEIN HSLJ"/>
    <property type="match status" value="1"/>
</dbReference>
<evidence type="ECO:0000259" key="2">
    <source>
        <dbReference type="Pfam" id="PF14302"/>
    </source>
</evidence>
<dbReference type="InterPro" id="IPR038670">
    <property type="entry name" value="HslJ-like_sf"/>
</dbReference>
<gene>
    <name evidence="3" type="ORF">PFLU3_15930</name>
</gene>
<dbReference type="Proteomes" id="UP000032210">
    <property type="component" value="Unassembled WGS sequence"/>
</dbReference>
<dbReference type="Pfam" id="PF03724">
    <property type="entry name" value="META"/>
    <property type="match status" value="1"/>
</dbReference>
<dbReference type="PATRIC" id="fig|294.125.peg.1640"/>
<evidence type="ECO:0000259" key="1">
    <source>
        <dbReference type="Pfam" id="PF03724"/>
    </source>
</evidence>
<evidence type="ECO:0000313" key="4">
    <source>
        <dbReference type="Proteomes" id="UP000032210"/>
    </source>
</evidence>
<dbReference type="InterPro" id="IPR005184">
    <property type="entry name" value="DUF306_Meta_HslJ"/>
</dbReference>
<dbReference type="InterPro" id="IPR053147">
    <property type="entry name" value="Hsp_HslJ-like"/>
</dbReference>
<dbReference type="InterPro" id="IPR025485">
    <property type="entry name" value="DUF4377"/>
</dbReference>
<evidence type="ECO:0000313" key="3">
    <source>
        <dbReference type="EMBL" id="KIR22911.1"/>
    </source>
</evidence>
<dbReference type="EMBL" id="JXCQ01000010">
    <property type="protein sequence ID" value="KIR22911.1"/>
    <property type="molecule type" value="Genomic_DNA"/>
</dbReference>
<comment type="caution">
    <text evidence="3">The sequence shown here is derived from an EMBL/GenBank/DDBJ whole genome shotgun (WGS) entry which is preliminary data.</text>
</comment>
<feature type="domain" description="DUF306" evidence="1">
    <location>
        <begin position="69"/>
        <end position="156"/>
    </location>
</feature>
<sequence length="271" mass="29543">MKQNILLVAVCAALIQGCTATSKSHEESPSMPTATSAAITQPALSAYYWSLVSATDASGKPLVALNKGIERKLRVSFGEKNLNISGGCNGQFGGYHYQGGVLKVQSLASTLMACDKSLMDLDAQVARLFKGDLRTVITGDNTQPMLQLTTVDGSVLKLQGEPTEQTRFGSKGEVKFLEVAPKTVKCSHPMIPEYQCLQVRERRYDDAGLQLPPQDPWHPLYQSIEGFEHRDGVRAVVRVKQYEWKNPPADAPSTVYVLDLVVEQDASGADK</sequence>
<dbReference type="PANTHER" id="PTHR35535:SF1">
    <property type="entry name" value="HEAT SHOCK PROTEIN HSLJ"/>
    <property type="match status" value="1"/>
</dbReference>
<organism evidence="3 4">
    <name type="scientific">Pseudomonas fluorescens</name>
    <dbReference type="NCBI Taxonomy" id="294"/>
    <lineage>
        <taxon>Bacteria</taxon>
        <taxon>Pseudomonadati</taxon>
        <taxon>Pseudomonadota</taxon>
        <taxon>Gammaproteobacteria</taxon>
        <taxon>Pseudomonadales</taxon>
        <taxon>Pseudomonadaceae</taxon>
        <taxon>Pseudomonas</taxon>
    </lineage>
</organism>
<reference evidence="3 4" key="1">
    <citation type="submission" date="2015-01" db="EMBL/GenBank/DDBJ databases">
        <title>Genome sequence of the beneficial rhizobacterium Pseudomonas fluorescens 2-79.</title>
        <authorList>
            <person name="Thuermer A."/>
            <person name="Daniel R."/>
        </authorList>
    </citation>
    <scope>NUCLEOTIDE SEQUENCE [LARGE SCALE GENOMIC DNA]</scope>
    <source>
        <strain evidence="3 4">2-79</strain>
    </source>
</reference>
<accession>A0A0D0THN1</accession>
<name>A0A0D0THN1_PSEFL</name>
<feature type="domain" description="DUF4377" evidence="2">
    <location>
        <begin position="178"/>
        <end position="264"/>
    </location>
</feature>
<dbReference type="RefSeq" id="WP_043047688.1">
    <property type="nucleotide sequence ID" value="NZ_JXCQ01000010.1"/>
</dbReference>
<protein>
    <submittedName>
        <fullName evidence="3">Heat-inducible protein</fullName>
    </submittedName>
</protein>
<dbReference type="PROSITE" id="PS51257">
    <property type="entry name" value="PROKAR_LIPOPROTEIN"/>
    <property type="match status" value="1"/>
</dbReference>
<dbReference type="AlphaFoldDB" id="A0A0D0THN1"/>
<dbReference type="Gene3D" id="2.40.128.270">
    <property type="match status" value="1"/>
</dbReference>